<organism evidence="6 7">
    <name type="scientific">Ktedonobacter robiniae</name>
    <dbReference type="NCBI Taxonomy" id="2778365"/>
    <lineage>
        <taxon>Bacteria</taxon>
        <taxon>Bacillati</taxon>
        <taxon>Chloroflexota</taxon>
        <taxon>Ktedonobacteria</taxon>
        <taxon>Ktedonobacterales</taxon>
        <taxon>Ktedonobacteraceae</taxon>
        <taxon>Ktedonobacter</taxon>
    </lineage>
</organism>
<dbReference type="RefSeq" id="WP_201371992.1">
    <property type="nucleotide sequence ID" value="NZ_BNJG01000001.1"/>
</dbReference>
<dbReference type="Pfam" id="PF04055">
    <property type="entry name" value="Radical_SAM"/>
    <property type="match status" value="1"/>
</dbReference>
<dbReference type="SFLD" id="SFLDG01084">
    <property type="entry name" value="Uncharacterised_Radical_SAM_Su"/>
    <property type="match status" value="1"/>
</dbReference>
<keyword evidence="2" id="KW-0479">Metal-binding</keyword>
<keyword evidence="1" id="KW-0949">S-adenosyl-L-methionine</keyword>
<accession>A0ABQ3URT0</accession>
<evidence type="ECO:0000256" key="3">
    <source>
        <dbReference type="ARBA" id="ARBA00023004"/>
    </source>
</evidence>
<dbReference type="InterPro" id="IPR007197">
    <property type="entry name" value="rSAM"/>
</dbReference>
<evidence type="ECO:0000313" key="6">
    <source>
        <dbReference type="EMBL" id="GHO55402.1"/>
    </source>
</evidence>
<reference evidence="6 7" key="1">
    <citation type="journal article" date="2021" name="Int. J. Syst. Evol. Microbiol.">
        <title>Reticulibacter mediterranei gen. nov., sp. nov., within the new family Reticulibacteraceae fam. nov., and Ktedonospora formicarum gen. nov., sp. nov., Ktedonobacter robiniae sp. nov., Dictyobacter formicarum sp. nov. and Dictyobacter arantiisoli sp. nov., belonging to the class Ktedonobacteria.</title>
        <authorList>
            <person name="Yabe S."/>
            <person name="Zheng Y."/>
            <person name="Wang C.M."/>
            <person name="Sakai Y."/>
            <person name="Abe K."/>
            <person name="Yokota A."/>
            <person name="Donadio S."/>
            <person name="Cavaletti L."/>
            <person name="Monciardini P."/>
        </authorList>
    </citation>
    <scope>NUCLEOTIDE SEQUENCE [LARGE SCALE GENOMIC DNA]</scope>
    <source>
        <strain evidence="6 7">SOSP1-30</strain>
    </source>
</reference>
<name>A0ABQ3URT0_9CHLR</name>
<comment type="caution">
    <text evidence="6">The sequence shown here is derived from an EMBL/GenBank/DDBJ whole genome shotgun (WGS) entry which is preliminary data.</text>
</comment>
<dbReference type="SUPFAM" id="SSF102114">
    <property type="entry name" value="Radical SAM enzymes"/>
    <property type="match status" value="1"/>
</dbReference>
<evidence type="ECO:0000313" key="7">
    <source>
        <dbReference type="Proteomes" id="UP000654345"/>
    </source>
</evidence>
<feature type="domain" description="Radical SAM core" evidence="5">
    <location>
        <begin position="19"/>
        <end position="180"/>
    </location>
</feature>
<evidence type="ECO:0000256" key="2">
    <source>
        <dbReference type="ARBA" id="ARBA00022723"/>
    </source>
</evidence>
<evidence type="ECO:0000256" key="4">
    <source>
        <dbReference type="ARBA" id="ARBA00023014"/>
    </source>
</evidence>
<dbReference type="Proteomes" id="UP000654345">
    <property type="component" value="Unassembled WGS sequence"/>
</dbReference>
<keyword evidence="3" id="KW-0408">Iron</keyword>
<sequence length="273" mass="30072">MKKRIMFKVEKNRVLVPVGEPCPFGCRYCYTRGGEVGLSRVDPEEVLTQFEAFAHEAAFDTIQFGYDGDPFARPERGIAMLGRLATYGKHVNFSTKGAMNATTLGGLATIQSQMEVYGTTLSALVSVSCWDSAPLVEPHTPSPAERMQTVASLKRLGIPVFIAVRPILPHIPDLEYERLVAEALLAGCDGFVLGPLYVDDRGQFARFIPPEALTQVPSRRATVSWSAHAPEWTRYEDEARLQRLATFIEKKEGTVYTSSADAMAGLSQRRAVA</sequence>
<dbReference type="InterPro" id="IPR013785">
    <property type="entry name" value="Aldolase_TIM"/>
</dbReference>
<dbReference type="InterPro" id="IPR040086">
    <property type="entry name" value="MJ0683-like"/>
</dbReference>
<dbReference type="Gene3D" id="3.20.20.70">
    <property type="entry name" value="Aldolase class I"/>
    <property type="match status" value="1"/>
</dbReference>
<dbReference type="PANTHER" id="PTHR43432:SF4">
    <property type="entry name" value="RADICAL SAM CORE DOMAIN-CONTAINING PROTEIN"/>
    <property type="match status" value="1"/>
</dbReference>
<keyword evidence="4" id="KW-0411">Iron-sulfur</keyword>
<dbReference type="SFLD" id="SFLDS00029">
    <property type="entry name" value="Radical_SAM"/>
    <property type="match status" value="1"/>
</dbReference>
<evidence type="ECO:0000259" key="5">
    <source>
        <dbReference type="Pfam" id="PF04055"/>
    </source>
</evidence>
<keyword evidence="7" id="KW-1185">Reference proteome</keyword>
<protein>
    <recommendedName>
        <fullName evidence="5">Radical SAM core domain-containing protein</fullName>
    </recommendedName>
</protein>
<dbReference type="PANTHER" id="PTHR43432">
    <property type="entry name" value="SLR0285 PROTEIN"/>
    <property type="match status" value="1"/>
</dbReference>
<gene>
    <name evidence="6" type="ORF">KSB_38770</name>
</gene>
<proteinExistence type="predicted"/>
<dbReference type="EMBL" id="BNJG01000001">
    <property type="protein sequence ID" value="GHO55402.1"/>
    <property type="molecule type" value="Genomic_DNA"/>
</dbReference>
<dbReference type="InterPro" id="IPR058240">
    <property type="entry name" value="rSAM_sf"/>
</dbReference>
<evidence type="ECO:0000256" key="1">
    <source>
        <dbReference type="ARBA" id="ARBA00022691"/>
    </source>
</evidence>